<proteinExistence type="predicted"/>
<dbReference type="PANTHER" id="PTHR33222">
    <property type="match status" value="1"/>
</dbReference>
<dbReference type="InterPro" id="IPR025564">
    <property type="entry name" value="CAAD_dom"/>
</dbReference>
<evidence type="ECO:0000313" key="5">
    <source>
        <dbReference type="Proteomes" id="UP000032180"/>
    </source>
</evidence>
<feature type="domain" description="Cyanobacterial aminoacyl-tRNA synthetase CAAD" evidence="3">
    <location>
        <begin position="140"/>
        <end position="214"/>
    </location>
</feature>
<dbReference type="Pfam" id="PF14159">
    <property type="entry name" value="CAAD"/>
    <property type="match status" value="1"/>
</dbReference>
<reference evidence="5" key="2">
    <citation type="submission" date="2013-12" db="EMBL/GenBank/DDBJ databases">
        <authorList>
            <person name="Yu Y."/>
            <person name="Lee S."/>
            <person name="de Baynast K."/>
            <person name="Wissotski M."/>
            <person name="Liu L."/>
            <person name="Talag J."/>
            <person name="Goicoechea J."/>
            <person name="Angelova A."/>
            <person name="Jetty R."/>
            <person name="Kudrna D."/>
            <person name="Golser W."/>
            <person name="Rivera L."/>
            <person name="Zhang J."/>
            <person name="Wing R."/>
        </authorList>
    </citation>
    <scope>NUCLEOTIDE SEQUENCE</scope>
</reference>
<protein>
    <recommendedName>
        <fullName evidence="3">Cyanobacterial aminoacyl-tRNA synthetase CAAD domain-containing protein</fullName>
    </recommendedName>
</protein>
<comment type="subcellular location">
    <subcellularLocation>
        <location evidence="1">Membrane</location>
        <topology evidence="1">Multi-pass membrane protein</topology>
    </subcellularLocation>
</comment>
<dbReference type="Proteomes" id="UP000032180">
    <property type="component" value="Chromosome 6"/>
</dbReference>
<keyword evidence="5" id="KW-1185">Reference proteome</keyword>
<evidence type="ECO:0000313" key="4">
    <source>
        <dbReference type="EnsemblPlants" id="LPERR06G06840.1"/>
    </source>
</evidence>
<name>A0A0D9WNA7_9ORYZ</name>
<dbReference type="PANTHER" id="PTHR33222:SF37">
    <property type="entry name" value="OS06G0217700 PROTEIN"/>
    <property type="match status" value="1"/>
</dbReference>
<evidence type="ECO:0000259" key="3">
    <source>
        <dbReference type="Pfam" id="PF14159"/>
    </source>
</evidence>
<keyword evidence="2" id="KW-0472">Membrane</keyword>
<dbReference type="Gramene" id="LPERR06G06840.1">
    <property type="protein sequence ID" value="LPERR06G06840.1"/>
    <property type="gene ID" value="LPERR06G06840"/>
</dbReference>
<feature type="transmembrane region" description="Helical" evidence="2">
    <location>
        <begin position="175"/>
        <end position="194"/>
    </location>
</feature>
<dbReference type="EnsemblPlants" id="LPERR06G06840.1">
    <property type="protein sequence ID" value="LPERR06G06840.1"/>
    <property type="gene ID" value="LPERR06G06840"/>
</dbReference>
<sequence length="218" mass="23310">MEFLVCTNAAAALPLRRGRSPPYAASTLTAAAPILRSRRGLPTRGLCLRCAGVDWTGPSFVAIADKPDAAAEARKAFASTGGGGGGEEEEDGSFVAINGAEGNSVDESVVLPPFEQSLVAVDSVVDDAISQVLGSKLDFKETFTYVMYGSGAFIAGWILSAVVSAIDTIPLFPKILQIVGLGYTIWFSTRYLLFKENRDEFFVKIDDLKRRIIGYGDD</sequence>
<dbReference type="InterPro" id="IPR033344">
    <property type="entry name" value="CURT1"/>
</dbReference>
<keyword evidence="2" id="KW-1133">Transmembrane helix</keyword>
<evidence type="ECO:0000256" key="2">
    <source>
        <dbReference type="SAM" id="Phobius"/>
    </source>
</evidence>
<dbReference type="HOGENOM" id="CLU_095488_1_0_1"/>
<dbReference type="AlphaFoldDB" id="A0A0D9WNA7"/>
<keyword evidence="2" id="KW-0812">Transmembrane</keyword>
<dbReference type="GO" id="GO:0009535">
    <property type="term" value="C:chloroplast thylakoid membrane"/>
    <property type="evidence" value="ECO:0007669"/>
    <property type="project" value="TreeGrafter"/>
</dbReference>
<accession>A0A0D9WNA7</accession>
<dbReference type="eggNOG" id="ENOG502S1WK">
    <property type="taxonomic scope" value="Eukaryota"/>
</dbReference>
<evidence type="ECO:0000256" key="1">
    <source>
        <dbReference type="ARBA" id="ARBA00004141"/>
    </source>
</evidence>
<reference evidence="4" key="3">
    <citation type="submission" date="2015-04" db="UniProtKB">
        <authorList>
            <consortium name="EnsemblPlants"/>
        </authorList>
    </citation>
    <scope>IDENTIFICATION</scope>
</reference>
<feature type="transmembrane region" description="Helical" evidence="2">
    <location>
        <begin position="145"/>
        <end position="169"/>
    </location>
</feature>
<dbReference type="STRING" id="77586.A0A0D9WNA7"/>
<reference evidence="4 5" key="1">
    <citation type="submission" date="2012-08" db="EMBL/GenBank/DDBJ databases">
        <title>Oryza genome evolution.</title>
        <authorList>
            <person name="Wing R.A."/>
        </authorList>
    </citation>
    <scope>NUCLEOTIDE SEQUENCE</scope>
</reference>
<organism evidence="4 5">
    <name type="scientific">Leersia perrieri</name>
    <dbReference type="NCBI Taxonomy" id="77586"/>
    <lineage>
        <taxon>Eukaryota</taxon>
        <taxon>Viridiplantae</taxon>
        <taxon>Streptophyta</taxon>
        <taxon>Embryophyta</taxon>
        <taxon>Tracheophyta</taxon>
        <taxon>Spermatophyta</taxon>
        <taxon>Magnoliopsida</taxon>
        <taxon>Liliopsida</taxon>
        <taxon>Poales</taxon>
        <taxon>Poaceae</taxon>
        <taxon>BOP clade</taxon>
        <taxon>Oryzoideae</taxon>
        <taxon>Oryzeae</taxon>
        <taxon>Oryzinae</taxon>
        <taxon>Leersia</taxon>
    </lineage>
</organism>